<reference evidence="3" key="1">
    <citation type="journal article" date="2019" name="Int. J. Syst. Evol. Microbiol.">
        <title>The Global Catalogue of Microorganisms (GCM) 10K type strain sequencing project: providing services to taxonomists for standard genome sequencing and annotation.</title>
        <authorList>
            <consortium name="The Broad Institute Genomics Platform"/>
            <consortium name="The Broad Institute Genome Sequencing Center for Infectious Disease"/>
            <person name="Wu L."/>
            <person name="Ma J."/>
        </authorList>
    </citation>
    <scope>NUCLEOTIDE SEQUENCE [LARGE SCALE GENOMIC DNA]</scope>
    <source>
        <strain evidence="3">JCM 31202</strain>
    </source>
</reference>
<keyword evidence="3" id="KW-1185">Reference proteome</keyword>
<feature type="transmembrane region" description="Helical" evidence="1">
    <location>
        <begin position="12"/>
        <end position="35"/>
    </location>
</feature>
<feature type="transmembrane region" description="Helical" evidence="1">
    <location>
        <begin position="77"/>
        <end position="103"/>
    </location>
</feature>
<dbReference type="Proteomes" id="UP001596972">
    <property type="component" value="Unassembled WGS sequence"/>
</dbReference>
<keyword evidence="1" id="KW-0812">Transmembrane</keyword>
<protein>
    <recommendedName>
        <fullName evidence="4">Major facilitator superfamily (MFS) profile domain-containing protein</fullName>
    </recommendedName>
</protein>
<organism evidence="2 3">
    <name type="scientific">Actinomadura sediminis</name>
    <dbReference type="NCBI Taxonomy" id="1038904"/>
    <lineage>
        <taxon>Bacteria</taxon>
        <taxon>Bacillati</taxon>
        <taxon>Actinomycetota</taxon>
        <taxon>Actinomycetes</taxon>
        <taxon>Streptosporangiales</taxon>
        <taxon>Thermomonosporaceae</taxon>
        <taxon>Actinomadura</taxon>
    </lineage>
</organism>
<keyword evidence="1" id="KW-0472">Membrane</keyword>
<feature type="transmembrane region" description="Helical" evidence="1">
    <location>
        <begin position="47"/>
        <end position="70"/>
    </location>
</feature>
<dbReference type="EMBL" id="JBHTJA010000004">
    <property type="protein sequence ID" value="MFD0899580.1"/>
    <property type="molecule type" value="Genomic_DNA"/>
</dbReference>
<evidence type="ECO:0000256" key="1">
    <source>
        <dbReference type="SAM" id="Phobius"/>
    </source>
</evidence>
<comment type="caution">
    <text evidence="2">The sequence shown here is derived from an EMBL/GenBank/DDBJ whole genome shotgun (WGS) entry which is preliminary data.</text>
</comment>
<proteinExistence type="predicted"/>
<keyword evidence="1" id="KW-1133">Transmembrane helix</keyword>
<sequence length="151" mass="14810">MPRSSSRTSNRAVAAAVGLGSVLFVVVYTVLTGLASVMGSGAAAADLLPLVNVLISAAAGAVAAAPLFLVRSAAAGAFAAAAAALFGYLFVGVVGLVGIALIGERSPAQNLEKYFGEVSLMTVLGMVACVPAACLAAGAVGLFRAKTAEPR</sequence>
<name>A0ABW3EJG2_9ACTN</name>
<gene>
    <name evidence="2" type="ORF">ACFQ11_04210</name>
</gene>
<evidence type="ECO:0008006" key="4">
    <source>
        <dbReference type="Google" id="ProtNLM"/>
    </source>
</evidence>
<evidence type="ECO:0000313" key="3">
    <source>
        <dbReference type="Proteomes" id="UP001596972"/>
    </source>
</evidence>
<evidence type="ECO:0000313" key="2">
    <source>
        <dbReference type="EMBL" id="MFD0899580.1"/>
    </source>
</evidence>
<feature type="transmembrane region" description="Helical" evidence="1">
    <location>
        <begin position="123"/>
        <end position="143"/>
    </location>
</feature>
<accession>A0ABW3EJG2</accession>